<dbReference type="Gene3D" id="1.20.1250.20">
    <property type="entry name" value="MFS general substrate transporter like domains"/>
    <property type="match status" value="1"/>
</dbReference>
<comment type="subcellular location">
    <subcellularLocation>
        <location evidence="1">Membrane</location>
        <topology evidence="1">Multi-pass membrane protein</topology>
    </subcellularLocation>
</comment>
<dbReference type="InterPro" id="IPR036259">
    <property type="entry name" value="MFS_trans_sf"/>
</dbReference>
<reference evidence="10" key="1">
    <citation type="submission" date="2022-10" db="EMBL/GenBank/DDBJ databases">
        <title>Culturing micro-colonial fungi from biological soil crusts in the Mojave desert and describing Neophaeococcomyces mojavensis, and introducing the new genera and species Taxawa tesnikishii.</title>
        <authorList>
            <person name="Kurbessoian T."/>
            <person name="Stajich J.E."/>
        </authorList>
    </citation>
    <scope>NUCLEOTIDE SEQUENCE</scope>
    <source>
        <strain evidence="10">TK_41</strain>
    </source>
</reference>
<accession>A0AA38XBR7</accession>
<feature type="transmembrane region" description="Helical" evidence="8">
    <location>
        <begin position="437"/>
        <end position="455"/>
    </location>
</feature>
<evidence type="ECO:0000256" key="8">
    <source>
        <dbReference type="SAM" id="Phobius"/>
    </source>
</evidence>
<evidence type="ECO:0000256" key="2">
    <source>
        <dbReference type="ARBA" id="ARBA00010992"/>
    </source>
</evidence>
<comment type="similarity">
    <text evidence="2 7">Belongs to the major facilitator superfamily. Sugar transporter (TC 2.A.1.1) family.</text>
</comment>
<feature type="transmembrane region" description="Helical" evidence="8">
    <location>
        <begin position="370"/>
        <end position="394"/>
    </location>
</feature>
<keyword evidence="6 8" id="KW-0472">Membrane</keyword>
<dbReference type="Pfam" id="PF00083">
    <property type="entry name" value="Sugar_tr"/>
    <property type="match status" value="1"/>
</dbReference>
<evidence type="ECO:0000256" key="1">
    <source>
        <dbReference type="ARBA" id="ARBA00004141"/>
    </source>
</evidence>
<dbReference type="GO" id="GO:0016020">
    <property type="term" value="C:membrane"/>
    <property type="evidence" value="ECO:0007669"/>
    <property type="project" value="UniProtKB-SubCell"/>
</dbReference>
<proteinExistence type="inferred from homology"/>
<feature type="domain" description="Major facilitator superfamily (MFS) profile" evidence="9">
    <location>
        <begin position="12"/>
        <end position="459"/>
    </location>
</feature>
<dbReference type="AlphaFoldDB" id="A0AA38XBR7"/>
<feature type="transmembrane region" description="Helical" evidence="8">
    <location>
        <begin position="7"/>
        <end position="25"/>
    </location>
</feature>
<organism evidence="10 11">
    <name type="scientific">Cladophialophora chaetospira</name>
    <dbReference type="NCBI Taxonomy" id="386627"/>
    <lineage>
        <taxon>Eukaryota</taxon>
        <taxon>Fungi</taxon>
        <taxon>Dikarya</taxon>
        <taxon>Ascomycota</taxon>
        <taxon>Pezizomycotina</taxon>
        <taxon>Eurotiomycetes</taxon>
        <taxon>Chaetothyriomycetidae</taxon>
        <taxon>Chaetothyriales</taxon>
        <taxon>Herpotrichiellaceae</taxon>
        <taxon>Cladophialophora</taxon>
    </lineage>
</organism>
<feature type="transmembrane region" description="Helical" evidence="8">
    <location>
        <begin position="82"/>
        <end position="100"/>
    </location>
</feature>
<dbReference type="InterPro" id="IPR005828">
    <property type="entry name" value="MFS_sugar_transport-like"/>
</dbReference>
<feature type="transmembrane region" description="Helical" evidence="8">
    <location>
        <begin position="50"/>
        <end position="70"/>
    </location>
</feature>
<name>A0AA38XBR7_9EURO</name>
<evidence type="ECO:0000259" key="9">
    <source>
        <dbReference type="PROSITE" id="PS50850"/>
    </source>
</evidence>
<evidence type="ECO:0000256" key="7">
    <source>
        <dbReference type="RuleBase" id="RU003346"/>
    </source>
</evidence>
<dbReference type="Proteomes" id="UP001172673">
    <property type="component" value="Unassembled WGS sequence"/>
</dbReference>
<dbReference type="PRINTS" id="PR00171">
    <property type="entry name" value="SUGRTRNSPORT"/>
</dbReference>
<dbReference type="PANTHER" id="PTHR48022:SF28">
    <property type="entry name" value="MAJOR FACILITATOR SUPERFAMILY (MFS) PROFILE DOMAIN-CONTAINING PROTEIN-RELATED"/>
    <property type="match status" value="1"/>
</dbReference>
<dbReference type="EMBL" id="JAPDRK010000007">
    <property type="protein sequence ID" value="KAJ9610189.1"/>
    <property type="molecule type" value="Genomic_DNA"/>
</dbReference>
<feature type="transmembrane region" description="Helical" evidence="8">
    <location>
        <begin position="336"/>
        <end position="358"/>
    </location>
</feature>
<dbReference type="InterPro" id="IPR050360">
    <property type="entry name" value="MFS_Sugar_Transporters"/>
</dbReference>
<evidence type="ECO:0000256" key="5">
    <source>
        <dbReference type="ARBA" id="ARBA00022989"/>
    </source>
</evidence>
<feature type="transmembrane region" description="Helical" evidence="8">
    <location>
        <begin position="406"/>
        <end position="425"/>
    </location>
</feature>
<keyword evidence="3 7" id="KW-0813">Transport</keyword>
<evidence type="ECO:0000256" key="3">
    <source>
        <dbReference type="ARBA" id="ARBA00022448"/>
    </source>
</evidence>
<dbReference type="SUPFAM" id="SSF103473">
    <property type="entry name" value="MFS general substrate transporter"/>
    <property type="match status" value="1"/>
</dbReference>
<protein>
    <recommendedName>
        <fullName evidence="9">Major facilitator superfamily (MFS) profile domain-containing protein</fullName>
    </recommendedName>
</protein>
<sequence length="517" mass="56241">MGLRGTSLQLLLNLAGGFAFLLFGYDNGVMGGMLTLPQFQERFHHPTPTMLGFIVGSYDVGALIGSCLVFTVGQLLGRKWNIFWGCNIVMIGAALQTSSYSVAQLIFGRIVAGVGVGVISAMVPMWIAECSHVNRRGIAIVLNCALVIVGIVIASFSNYGLVFSCPSLEGKDAVWRIAFALQMVFPLFVYILLPFCPESPRWLAAKGASVARVASVLALLDGKDVSETAPHIVSKAEEIVSIAQHEAELDTSWRQAFGGGELQNGRRLFLGGFVVGLLQQFTGVNAIVYYAPVVFQDAGLNPRNSFILGGVGSVAMLIGTALPALWVEKAGRRKTILISAFLEALTMGGIAASIGWGINHPEDRVSAGWAATAFILAFEFCFGLGVCSMPYVYAPEINSLRSRHRGNAVQTMGLWGGGFLTVMVSPPGVAALSWKYYLIWMAITLAWIPMVWAFCPETAGRSLEEMDYFFKKYQNKWYIRDVAYERFSRDDVVSLHEEQKGAVEEMEVSEKHAAALL</sequence>
<dbReference type="InterPro" id="IPR020846">
    <property type="entry name" value="MFS_dom"/>
</dbReference>
<keyword evidence="5 8" id="KW-1133">Transmembrane helix</keyword>
<dbReference type="NCBIfam" id="TIGR00879">
    <property type="entry name" value="SP"/>
    <property type="match status" value="1"/>
</dbReference>
<evidence type="ECO:0000313" key="10">
    <source>
        <dbReference type="EMBL" id="KAJ9610189.1"/>
    </source>
</evidence>
<feature type="transmembrane region" description="Helical" evidence="8">
    <location>
        <begin position="140"/>
        <end position="161"/>
    </location>
</feature>
<feature type="transmembrane region" description="Helical" evidence="8">
    <location>
        <begin position="106"/>
        <end position="128"/>
    </location>
</feature>
<feature type="transmembrane region" description="Helical" evidence="8">
    <location>
        <begin position="306"/>
        <end position="327"/>
    </location>
</feature>
<dbReference type="InterPro" id="IPR003663">
    <property type="entry name" value="Sugar/inositol_transpt"/>
</dbReference>
<feature type="transmembrane region" description="Helical" evidence="8">
    <location>
        <begin position="173"/>
        <end position="193"/>
    </location>
</feature>
<feature type="transmembrane region" description="Helical" evidence="8">
    <location>
        <begin position="268"/>
        <end position="291"/>
    </location>
</feature>
<gene>
    <name evidence="10" type="ORF">H2200_004966</name>
</gene>
<comment type="caution">
    <text evidence="10">The sequence shown here is derived from an EMBL/GenBank/DDBJ whole genome shotgun (WGS) entry which is preliminary data.</text>
</comment>
<evidence type="ECO:0000256" key="6">
    <source>
        <dbReference type="ARBA" id="ARBA00023136"/>
    </source>
</evidence>
<keyword evidence="4 8" id="KW-0812">Transmembrane</keyword>
<dbReference type="PANTHER" id="PTHR48022">
    <property type="entry name" value="PLASTIDIC GLUCOSE TRANSPORTER 4"/>
    <property type="match status" value="1"/>
</dbReference>
<keyword evidence="11" id="KW-1185">Reference proteome</keyword>
<evidence type="ECO:0000256" key="4">
    <source>
        <dbReference type="ARBA" id="ARBA00022692"/>
    </source>
</evidence>
<dbReference type="GO" id="GO:0005351">
    <property type="term" value="F:carbohydrate:proton symporter activity"/>
    <property type="evidence" value="ECO:0007669"/>
    <property type="project" value="TreeGrafter"/>
</dbReference>
<evidence type="ECO:0000313" key="11">
    <source>
        <dbReference type="Proteomes" id="UP001172673"/>
    </source>
</evidence>
<dbReference type="PROSITE" id="PS50850">
    <property type="entry name" value="MFS"/>
    <property type="match status" value="1"/>
</dbReference>